<dbReference type="GO" id="GO:0008168">
    <property type="term" value="F:methyltransferase activity"/>
    <property type="evidence" value="ECO:0007669"/>
    <property type="project" value="UniProtKB-KW"/>
</dbReference>
<keyword evidence="1 4" id="KW-0489">Methyltransferase</keyword>
<comment type="caution">
    <text evidence="4">The sequence shown here is derived from an EMBL/GenBank/DDBJ whole genome shotgun (WGS) entry which is preliminary data.</text>
</comment>
<dbReference type="CDD" id="cd18082">
    <property type="entry name" value="SpoU-like_family"/>
    <property type="match status" value="1"/>
</dbReference>
<evidence type="ECO:0000313" key="5">
    <source>
        <dbReference type="Proteomes" id="UP001596978"/>
    </source>
</evidence>
<dbReference type="RefSeq" id="WP_386405796.1">
    <property type="nucleotide sequence ID" value="NZ_JBHTJH010000004.1"/>
</dbReference>
<keyword evidence="2" id="KW-0808">Transferase</keyword>
<evidence type="ECO:0000256" key="1">
    <source>
        <dbReference type="ARBA" id="ARBA00022603"/>
    </source>
</evidence>
<reference evidence="5" key="1">
    <citation type="journal article" date="2019" name="Int. J. Syst. Evol. Microbiol.">
        <title>The Global Catalogue of Microorganisms (GCM) 10K type strain sequencing project: providing services to taxonomists for standard genome sequencing and annotation.</title>
        <authorList>
            <consortium name="The Broad Institute Genomics Platform"/>
            <consortium name="The Broad Institute Genome Sequencing Center for Infectious Disease"/>
            <person name="Wu L."/>
            <person name="Ma J."/>
        </authorList>
    </citation>
    <scope>NUCLEOTIDE SEQUENCE [LARGE SCALE GENOMIC DNA]</scope>
    <source>
        <strain evidence="5">CCUG 62952</strain>
    </source>
</reference>
<accession>A0ABW3CYZ8</accession>
<evidence type="ECO:0000256" key="2">
    <source>
        <dbReference type="ARBA" id="ARBA00022679"/>
    </source>
</evidence>
<dbReference type="InterPro" id="IPR004441">
    <property type="entry name" value="rRNA_MeTrfase_TrmH"/>
</dbReference>
<name>A0ABW3CYZ8_9FLAO</name>
<organism evidence="4 5">
    <name type="scientific">Sungkyunkwania multivorans</name>
    <dbReference type="NCBI Taxonomy" id="1173618"/>
    <lineage>
        <taxon>Bacteria</taxon>
        <taxon>Pseudomonadati</taxon>
        <taxon>Bacteroidota</taxon>
        <taxon>Flavobacteriia</taxon>
        <taxon>Flavobacteriales</taxon>
        <taxon>Flavobacteriaceae</taxon>
        <taxon>Sungkyunkwania</taxon>
    </lineage>
</organism>
<protein>
    <submittedName>
        <fullName evidence="4">TrmH family RNA methyltransferase</fullName>
    </submittedName>
</protein>
<dbReference type="InterPro" id="IPR029026">
    <property type="entry name" value="tRNA_m1G_MTases_N"/>
</dbReference>
<evidence type="ECO:0000259" key="3">
    <source>
        <dbReference type="Pfam" id="PF00588"/>
    </source>
</evidence>
<sequence>MADNVRMAANVGSLFRLADAFGVTKVIFSGIKAVEFNARMRKTARGTEKNIPYACIKDLTRSIADLKEQGYSAIAIEITSSSIPVHRYDFTKHEKIALVLGGENHGVSTSVLQECDSIVHIDMFGKNSSMNVAQAANVCLYEITRQWMDRI</sequence>
<evidence type="ECO:0000313" key="4">
    <source>
        <dbReference type="EMBL" id="MFD0861901.1"/>
    </source>
</evidence>
<keyword evidence="5" id="KW-1185">Reference proteome</keyword>
<proteinExistence type="predicted"/>
<dbReference type="InterPro" id="IPR029028">
    <property type="entry name" value="Alpha/beta_knot_MTases"/>
</dbReference>
<dbReference type="SUPFAM" id="SSF75217">
    <property type="entry name" value="alpha/beta knot"/>
    <property type="match status" value="1"/>
</dbReference>
<dbReference type="Gene3D" id="3.40.1280.10">
    <property type="match status" value="1"/>
</dbReference>
<gene>
    <name evidence="4" type="ORF">ACFQ1M_06760</name>
</gene>
<dbReference type="PANTHER" id="PTHR46429">
    <property type="entry name" value="23S RRNA (GUANOSINE-2'-O-)-METHYLTRANSFERASE RLMB"/>
    <property type="match status" value="1"/>
</dbReference>
<dbReference type="PANTHER" id="PTHR46429:SF1">
    <property type="entry name" value="23S RRNA (GUANOSINE-2'-O-)-METHYLTRANSFERASE RLMB"/>
    <property type="match status" value="1"/>
</dbReference>
<dbReference type="GO" id="GO:0032259">
    <property type="term" value="P:methylation"/>
    <property type="evidence" value="ECO:0007669"/>
    <property type="project" value="UniProtKB-KW"/>
</dbReference>
<dbReference type="EMBL" id="JBHTJH010000004">
    <property type="protein sequence ID" value="MFD0861901.1"/>
    <property type="molecule type" value="Genomic_DNA"/>
</dbReference>
<feature type="domain" description="tRNA/rRNA methyltransferase SpoU type" evidence="3">
    <location>
        <begin position="2"/>
        <end position="141"/>
    </location>
</feature>
<dbReference type="InterPro" id="IPR001537">
    <property type="entry name" value="SpoU_MeTrfase"/>
</dbReference>
<dbReference type="Proteomes" id="UP001596978">
    <property type="component" value="Unassembled WGS sequence"/>
</dbReference>
<dbReference type="Pfam" id="PF00588">
    <property type="entry name" value="SpoU_methylase"/>
    <property type="match status" value="1"/>
</dbReference>